<proteinExistence type="predicted"/>
<dbReference type="Proteomes" id="UP000594454">
    <property type="component" value="Chromosome 2"/>
</dbReference>
<dbReference type="EMBL" id="LR899010">
    <property type="protein sequence ID" value="CAD7083507.1"/>
    <property type="molecule type" value="Genomic_DNA"/>
</dbReference>
<accession>A0A7R8UMA4</accession>
<sequence>MQQLSEDVVTNREETIIDTVNKFTLRQAFKMVSKLQISSALCLVVLVTVTVGQNSDQIPDPGICVGVNADTRCSLSCLMYSKYVEGYCEDGFCHCQGRKPVPPSADPVPYGRCASVDGDGKCNLTCLFFQKFKEGFCQDGVCMCSPK</sequence>
<name>A0A7R8UMA4_HERIL</name>
<gene>
    <name evidence="1" type="ORF">HERILL_LOCUS6463</name>
</gene>
<evidence type="ECO:0000313" key="1">
    <source>
        <dbReference type="EMBL" id="CAD7083507.1"/>
    </source>
</evidence>
<reference evidence="1 2" key="1">
    <citation type="submission" date="2020-11" db="EMBL/GenBank/DDBJ databases">
        <authorList>
            <person name="Wallbank WR R."/>
            <person name="Pardo Diaz C."/>
            <person name="Kozak K."/>
            <person name="Martin S."/>
            <person name="Jiggins C."/>
            <person name="Moest M."/>
            <person name="Warren A I."/>
            <person name="Generalovic N T."/>
            <person name="Byers J.R.P. K."/>
            <person name="Montejo-Kovacevich G."/>
            <person name="Yen C E."/>
        </authorList>
    </citation>
    <scope>NUCLEOTIDE SEQUENCE [LARGE SCALE GENOMIC DNA]</scope>
</reference>
<keyword evidence="2" id="KW-1185">Reference proteome</keyword>
<dbReference type="InParanoid" id="A0A7R8UMA4"/>
<organism evidence="1 2">
    <name type="scientific">Hermetia illucens</name>
    <name type="common">Black soldier fly</name>
    <dbReference type="NCBI Taxonomy" id="343691"/>
    <lineage>
        <taxon>Eukaryota</taxon>
        <taxon>Metazoa</taxon>
        <taxon>Ecdysozoa</taxon>
        <taxon>Arthropoda</taxon>
        <taxon>Hexapoda</taxon>
        <taxon>Insecta</taxon>
        <taxon>Pterygota</taxon>
        <taxon>Neoptera</taxon>
        <taxon>Endopterygota</taxon>
        <taxon>Diptera</taxon>
        <taxon>Brachycera</taxon>
        <taxon>Stratiomyomorpha</taxon>
        <taxon>Stratiomyidae</taxon>
        <taxon>Hermetiinae</taxon>
        <taxon>Hermetia</taxon>
    </lineage>
</organism>
<evidence type="ECO:0000313" key="2">
    <source>
        <dbReference type="Proteomes" id="UP000594454"/>
    </source>
</evidence>
<protein>
    <submittedName>
        <fullName evidence="1">Uncharacterized protein</fullName>
    </submittedName>
</protein>
<dbReference type="AlphaFoldDB" id="A0A7R8UMA4"/>